<reference evidence="10" key="1">
    <citation type="submission" date="2023-07" db="EMBL/GenBank/DDBJ databases">
        <title>Genome content predicts the carbon catabolic preferences of heterotrophic bacteria.</title>
        <authorList>
            <person name="Gralka M."/>
        </authorList>
    </citation>
    <scope>NUCLEOTIDE SEQUENCE</scope>
    <source>
        <strain evidence="10">I2M02</strain>
    </source>
</reference>
<dbReference type="GO" id="GO:0005886">
    <property type="term" value="C:plasma membrane"/>
    <property type="evidence" value="ECO:0007669"/>
    <property type="project" value="UniProtKB-SubCell"/>
</dbReference>
<feature type="transmembrane region" description="Helical" evidence="8">
    <location>
        <begin position="195"/>
        <end position="219"/>
    </location>
</feature>
<feature type="transmembrane region" description="Helical" evidence="8">
    <location>
        <begin position="252"/>
        <end position="272"/>
    </location>
</feature>
<keyword evidence="6 8" id="KW-1133">Transmembrane helix</keyword>
<feature type="transmembrane region" description="Helical" evidence="8">
    <location>
        <begin position="104"/>
        <end position="126"/>
    </location>
</feature>
<dbReference type="InterPro" id="IPR000515">
    <property type="entry name" value="MetI-like"/>
</dbReference>
<keyword evidence="5 8" id="KW-0812">Transmembrane</keyword>
<dbReference type="Proteomes" id="UP001169823">
    <property type="component" value="Unassembled WGS sequence"/>
</dbReference>
<feature type="transmembrane region" description="Helical" evidence="8">
    <location>
        <begin position="431"/>
        <end position="448"/>
    </location>
</feature>
<dbReference type="InterPro" id="IPR035906">
    <property type="entry name" value="MetI-like_sf"/>
</dbReference>
<dbReference type="Gene3D" id="1.10.3720.10">
    <property type="entry name" value="MetI-like"/>
    <property type="match status" value="2"/>
</dbReference>
<feature type="transmembrane region" description="Helical" evidence="8">
    <location>
        <begin position="75"/>
        <end position="97"/>
    </location>
</feature>
<dbReference type="GO" id="GO:0055085">
    <property type="term" value="P:transmembrane transport"/>
    <property type="evidence" value="ECO:0007669"/>
    <property type="project" value="InterPro"/>
</dbReference>
<feature type="transmembrane region" description="Helical" evidence="8">
    <location>
        <begin position="364"/>
        <end position="386"/>
    </location>
</feature>
<evidence type="ECO:0000256" key="3">
    <source>
        <dbReference type="ARBA" id="ARBA00022475"/>
    </source>
</evidence>
<keyword evidence="4" id="KW-0997">Cell inner membrane</keyword>
<feature type="transmembrane region" description="Helical" evidence="8">
    <location>
        <begin position="484"/>
        <end position="501"/>
    </location>
</feature>
<feature type="transmembrane region" description="Helical" evidence="8">
    <location>
        <begin position="398"/>
        <end position="419"/>
    </location>
</feature>
<dbReference type="PANTHER" id="PTHR43357:SF3">
    <property type="entry name" value="FE(3+)-TRANSPORT SYSTEM PERMEASE PROTEIN FBPB 2"/>
    <property type="match status" value="1"/>
</dbReference>
<evidence type="ECO:0000256" key="8">
    <source>
        <dbReference type="RuleBase" id="RU363032"/>
    </source>
</evidence>
<protein>
    <submittedName>
        <fullName evidence="10">Iron ABC transporter permease</fullName>
    </submittedName>
</protein>
<feature type="domain" description="ABC transmembrane type-1" evidence="9">
    <location>
        <begin position="71"/>
        <end position="273"/>
    </location>
</feature>
<name>A0AAW7XMP0_9RHOB</name>
<evidence type="ECO:0000313" key="11">
    <source>
        <dbReference type="Proteomes" id="UP001169823"/>
    </source>
</evidence>
<keyword evidence="7 8" id="KW-0472">Membrane</keyword>
<dbReference type="CDD" id="cd06261">
    <property type="entry name" value="TM_PBP2"/>
    <property type="match status" value="2"/>
</dbReference>
<dbReference type="EMBL" id="JAUOPJ010000001">
    <property type="protein sequence ID" value="MDO6455511.1"/>
    <property type="molecule type" value="Genomic_DNA"/>
</dbReference>
<sequence length="564" mass="60916">MTPASAHKTTGGAIRASLFLATMGLAFIIVALPILAIILFAIFPKLNALSFVGAFSNLAPHLDDPRLVQAVFNSVSLALCVCALSTLLAVSAALLRVRLGRRGAVWDVLFLVPFLIPPFTGAFAWIQLGQRNGFVEQILGFNLSAVLYSFFGIVMVMALNLFPIVYFTTSSALQIVGQRYDDVARVFGANPLRRLFRIVLPLVGAAIVSSNLLVFIMTVEEFGTAEILGRRVGIDFVVTYIHEKLSDWPIDLPGASVLSLILIAIALCAYYLHLRLTQRVATSVDEVQNPSHRSQLGTLGTVASHIALGILAFVAVALPLLSILLSAMMERMSGGLVRSNLSFKAFIELFTTHEEALGAIGTSLHLASITALVTVSIGILAAFFIVRWRTVLSGPLDFLLTLPNAIPAMTVAVGLILVWNQAFWPWTPYNTWWVMLLAYTCIMLPYPVRMITSTLRQLPMSMQDAAVVYGASDLGVILRVNGPALLGVSVASGFIVFSIASRELVTSLLLTPPGFETVSTFVFHQFDQGSVNTAMAMSIVSVAISGSFIALGHALNRFRSEKGQ</sequence>
<feature type="transmembrane region" description="Helical" evidence="8">
    <location>
        <begin position="146"/>
        <end position="169"/>
    </location>
</feature>
<feature type="transmembrane region" description="Helical" evidence="8">
    <location>
        <begin position="534"/>
        <end position="555"/>
    </location>
</feature>
<dbReference type="Pfam" id="PF00528">
    <property type="entry name" value="BPD_transp_1"/>
    <property type="match status" value="2"/>
</dbReference>
<dbReference type="PROSITE" id="PS50928">
    <property type="entry name" value="ABC_TM1"/>
    <property type="match status" value="2"/>
</dbReference>
<evidence type="ECO:0000256" key="4">
    <source>
        <dbReference type="ARBA" id="ARBA00022519"/>
    </source>
</evidence>
<keyword evidence="3" id="KW-1003">Cell membrane</keyword>
<evidence type="ECO:0000256" key="1">
    <source>
        <dbReference type="ARBA" id="ARBA00004429"/>
    </source>
</evidence>
<proteinExistence type="inferred from homology"/>
<dbReference type="RefSeq" id="WP_303479564.1">
    <property type="nucleotide sequence ID" value="NZ_JAUOPJ010000001.1"/>
</dbReference>
<evidence type="ECO:0000256" key="5">
    <source>
        <dbReference type="ARBA" id="ARBA00022692"/>
    </source>
</evidence>
<comment type="subcellular location">
    <subcellularLocation>
        <location evidence="1">Cell inner membrane</location>
        <topology evidence="1">Multi-pass membrane protein</topology>
    </subcellularLocation>
    <subcellularLocation>
        <location evidence="8">Cell membrane</location>
        <topology evidence="8">Multi-pass membrane protein</topology>
    </subcellularLocation>
</comment>
<gene>
    <name evidence="10" type="ORF">Q4494_00345</name>
</gene>
<feature type="domain" description="ABC transmembrane type-1" evidence="9">
    <location>
        <begin position="360"/>
        <end position="552"/>
    </location>
</feature>
<accession>A0AAW7XMP0</accession>
<evidence type="ECO:0000259" key="9">
    <source>
        <dbReference type="PROSITE" id="PS50928"/>
    </source>
</evidence>
<evidence type="ECO:0000256" key="2">
    <source>
        <dbReference type="ARBA" id="ARBA00022448"/>
    </source>
</evidence>
<organism evidence="10 11">
    <name type="scientific">Celeribacter halophilus</name>
    <dbReference type="NCBI Taxonomy" id="576117"/>
    <lineage>
        <taxon>Bacteria</taxon>
        <taxon>Pseudomonadati</taxon>
        <taxon>Pseudomonadota</taxon>
        <taxon>Alphaproteobacteria</taxon>
        <taxon>Rhodobacterales</taxon>
        <taxon>Roseobacteraceae</taxon>
        <taxon>Celeribacter</taxon>
    </lineage>
</organism>
<evidence type="ECO:0000256" key="6">
    <source>
        <dbReference type="ARBA" id="ARBA00022989"/>
    </source>
</evidence>
<dbReference type="AlphaFoldDB" id="A0AAW7XMP0"/>
<evidence type="ECO:0000313" key="10">
    <source>
        <dbReference type="EMBL" id="MDO6455511.1"/>
    </source>
</evidence>
<keyword evidence="2 8" id="KW-0813">Transport</keyword>
<comment type="caution">
    <text evidence="10">The sequence shown here is derived from an EMBL/GenBank/DDBJ whole genome shotgun (WGS) entry which is preliminary data.</text>
</comment>
<comment type="similarity">
    <text evidence="8">Belongs to the binding-protein-dependent transport system permease family.</text>
</comment>
<evidence type="ECO:0000256" key="7">
    <source>
        <dbReference type="ARBA" id="ARBA00023136"/>
    </source>
</evidence>
<feature type="transmembrane region" description="Helical" evidence="8">
    <location>
        <begin position="18"/>
        <end position="43"/>
    </location>
</feature>
<feature type="transmembrane region" description="Helical" evidence="8">
    <location>
        <begin position="302"/>
        <end position="329"/>
    </location>
</feature>
<dbReference type="SUPFAM" id="SSF161098">
    <property type="entry name" value="MetI-like"/>
    <property type="match status" value="2"/>
</dbReference>
<dbReference type="PANTHER" id="PTHR43357">
    <property type="entry name" value="INNER MEMBRANE ABC TRANSPORTER PERMEASE PROTEIN YDCV"/>
    <property type="match status" value="1"/>
</dbReference>